<organism evidence="3 4">
    <name type="scientific">Inhella proteolytica</name>
    <dbReference type="NCBI Taxonomy" id="2795029"/>
    <lineage>
        <taxon>Bacteria</taxon>
        <taxon>Pseudomonadati</taxon>
        <taxon>Pseudomonadota</taxon>
        <taxon>Betaproteobacteria</taxon>
        <taxon>Burkholderiales</taxon>
        <taxon>Sphaerotilaceae</taxon>
        <taxon>Inhella</taxon>
    </lineage>
</organism>
<dbReference type="RefSeq" id="WP_198112257.1">
    <property type="nucleotide sequence ID" value="NZ_JAEDAK010000012.1"/>
</dbReference>
<name>A0A931NF80_9BURK</name>
<evidence type="ECO:0000313" key="4">
    <source>
        <dbReference type="Proteomes" id="UP000613266"/>
    </source>
</evidence>
<dbReference type="InterPro" id="IPR021255">
    <property type="entry name" value="DUF2807"/>
</dbReference>
<feature type="domain" description="Putative auto-transporter adhesin head GIN" evidence="2">
    <location>
        <begin position="70"/>
        <end position="252"/>
    </location>
</feature>
<dbReference type="AlphaFoldDB" id="A0A931NF80"/>
<dbReference type="Pfam" id="PF10988">
    <property type="entry name" value="DUF2807"/>
    <property type="match status" value="1"/>
</dbReference>
<evidence type="ECO:0000313" key="3">
    <source>
        <dbReference type="EMBL" id="MBH9578492.1"/>
    </source>
</evidence>
<dbReference type="PANTHER" id="PTHR39200:SF1">
    <property type="entry name" value="AUTO-TRANSPORTER ADHESIN HEAD GIN DOMAIN-CONTAINING PROTEIN-RELATED"/>
    <property type="match status" value="1"/>
</dbReference>
<feature type="chain" id="PRO_5037704931" evidence="1">
    <location>
        <begin position="23"/>
        <end position="267"/>
    </location>
</feature>
<keyword evidence="1" id="KW-0732">Signal</keyword>
<accession>A0A931NF80</accession>
<dbReference type="Proteomes" id="UP000613266">
    <property type="component" value="Unassembled WGS sequence"/>
</dbReference>
<evidence type="ECO:0000259" key="2">
    <source>
        <dbReference type="Pfam" id="PF10988"/>
    </source>
</evidence>
<proteinExistence type="predicted"/>
<evidence type="ECO:0000256" key="1">
    <source>
        <dbReference type="SAM" id="SignalP"/>
    </source>
</evidence>
<dbReference type="PANTHER" id="PTHR39200">
    <property type="entry name" value="HYPOTHETICAL EXPORTED PROTEIN"/>
    <property type="match status" value="1"/>
</dbReference>
<gene>
    <name evidence="3" type="ORF">I7X39_16485</name>
</gene>
<keyword evidence="4" id="KW-1185">Reference proteome</keyword>
<sequence>MNTTRLAALTLACLALAPTAWATDKEWTLNIKQETNGLTIHLGGNTTVGDPGRRIKGSGRVVEPQRSLAPFSRVQVKGPVDVVLVQGEREEARVRADDNLEALVTTQVEGDTLTVALKPGASFSTRTDLRVTVQFKQLQGLQLSSSGDAKLDRFKGEKLALELNGSGDLRIGQLEVRELTAQLSGSGDLQLAGSAERQDWSLSGSGDVGARSLSGQKVRARLSGSGDLDLGVCQELDAELSGSGDLAYAGRPVVKSRVSGSGELMGR</sequence>
<feature type="signal peptide" evidence="1">
    <location>
        <begin position="1"/>
        <end position="22"/>
    </location>
</feature>
<comment type="caution">
    <text evidence="3">The sequence shown here is derived from an EMBL/GenBank/DDBJ whole genome shotgun (WGS) entry which is preliminary data.</text>
</comment>
<protein>
    <submittedName>
        <fullName evidence="3">DUF2807 domain-containing protein</fullName>
    </submittedName>
</protein>
<dbReference type="Gene3D" id="2.160.20.120">
    <property type="match status" value="1"/>
</dbReference>
<reference evidence="3" key="1">
    <citation type="submission" date="2020-12" db="EMBL/GenBank/DDBJ databases">
        <title>The genome sequence of Inhella sp. 1Y17.</title>
        <authorList>
            <person name="Liu Y."/>
        </authorList>
    </citation>
    <scope>NUCLEOTIDE SEQUENCE</scope>
    <source>
        <strain evidence="3">1Y17</strain>
    </source>
</reference>
<dbReference type="EMBL" id="JAEDAK010000012">
    <property type="protein sequence ID" value="MBH9578492.1"/>
    <property type="molecule type" value="Genomic_DNA"/>
</dbReference>